<evidence type="ECO:0008006" key="3">
    <source>
        <dbReference type="Google" id="ProtNLM"/>
    </source>
</evidence>
<reference evidence="2" key="1">
    <citation type="submission" date="2018-05" db="EMBL/GenBank/DDBJ databases">
        <authorList>
            <person name="Lanie J.A."/>
            <person name="Ng W.-L."/>
            <person name="Kazmierczak K.M."/>
            <person name="Andrzejewski T.M."/>
            <person name="Davidsen T.M."/>
            <person name="Wayne K.J."/>
            <person name="Tettelin H."/>
            <person name="Glass J.I."/>
            <person name="Rusch D."/>
            <person name="Podicherti R."/>
            <person name="Tsui H.-C.T."/>
            <person name="Winkler M.E."/>
        </authorList>
    </citation>
    <scope>NUCLEOTIDE SEQUENCE</scope>
</reference>
<name>A0A382JBK6_9ZZZZ</name>
<dbReference type="EMBL" id="UINC01072676">
    <property type="protein sequence ID" value="SVC08483.1"/>
    <property type="molecule type" value="Genomic_DNA"/>
</dbReference>
<feature type="non-terminal residue" evidence="2">
    <location>
        <position position="292"/>
    </location>
</feature>
<feature type="transmembrane region" description="Helical" evidence="1">
    <location>
        <begin position="133"/>
        <end position="150"/>
    </location>
</feature>
<keyword evidence="1" id="KW-0472">Membrane</keyword>
<feature type="transmembrane region" description="Helical" evidence="1">
    <location>
        <begin position="257"/>
        <end position="277"/>
    </location>
</feature>
<dbReference type="AlphaFoldDB" id="A0A382JBK6"/>
<evidence type="ECO:0000313" key="2">
    <source>
        <dbReference type="EMBL" id="SVC08483.1"/>
    </source>
</evidence>
<sequence>MIVIEVVNNKNRLIRIVSILYYIYLFLIIWAYIYYILRTEGFINGNPRVSYPFSNYHMSDAHVYSSYLSFTFIAYHEYIKKTLGHKSIHSYIVFILAVGALFLTGSKTGLLTISIYLIIISVRLINGLSKKNLVMIITTTIIFSIASLILNNTRNDNDSFNYTYLYNRAITYNVKGDSINERLRKAITALNEISPNYLLIGNGPTGASMKWYDGGVSILLAHGGVLGLLSLIIYIYMILARSKRRFIIGKTSSLHKVFTLLLFIYLLLSVITEHFLITRNLLPVATILSVIY</sequence>
<feature type="transmembrane region" description="Helical" evidence="1">
    <location>
        <begin position="19"/>
        <end position="37"/>
    </location>
</feature>
<accession>A0A382JBK6</accession>
<gene>
    <name evidence="2" type="ORF">METZ01_LOCUS261337</name>
</gene>
<organism evidence="2">
    <name type="scientific">marine metagenome</name>
    <dbReference type="NCBI Taxonomy" id="408172"/>
    <lineage>
        <taxon>unclassified sequences</taxon>
        <taxon>metagenomes</taxon>
        <taxon>ecological metagenomes</taxon>
    </lineage>
</organism>
<keyword evidence="1" id="KW-1133">Transmembrane helix</keyword>
<proteinExistence type="predicted"/>
<feature type="transmembrane region" description="Helical" evidence="1">
    <location>
        <begin position="216"/>
        <end position="236"/>
    </location>
</feature>
<protein>
    <recommendedName>
        <fullName evidence="3">Glycosyltransferase RgtA/B/C/D-like domain-containing protein</fullName>
    </recommendedName>
</protein>
<evidence type="ECO:0000256" key="1">
    <source>
        <dbReference type="SAM" id="Phobius"/>
    </source>
</evidence>
<keyword evidence="1" id="KW-0812">Transmembrane</keyword>
<feature type="transmembrane region" description="Helical" evidence="1">
    <location>
        <begin position="109"/>
        <end position="126"/>
    </location>
</feature>